<organism evidence="2">
    <name type="scientific">Mesocestoides corti</name>
    <name type="common">Flatworm</name>
    <dbReference type="NCBI Taxonomy" id="53468"/>
    <lineage>
        <taxon>Eukaryota</taxon>
        <taxon>Metazoa</taxon>
        <taxon>Spiralia</taxon>
        <taxon>Lophotrochozoa</taxon>
        <taxon>Platyhelminthes</taxon>
        <taxon>Cestoda</taxon>
        <taxon>Eucestoda</taxon>
        <taxon>Cyclophyllidea</taxon>
        <taxon>Mesocestoididae</taxon>
        <taxon>Mesocestoides</taxon>
    </lineage>
</organism>
<evidence type="ECO:0000313" key="2">
    <source>
        <dbReference type="WBParaSite" id="MCU_014809-RA"/>
    </source>
</evidence>
<sequence>MSLPQTLLQQLKTAQPPQTTPTWNTSPLAA</sequence>
<accession>A0A5K3G2W0</accession>
<feature type="region of interest" description="Disordered" evidence="1">
    <location>
        <begin position="1"/>
        <end position="30"/>
    </location>
</feature>
<name>A0A5K3G2W0_MESCO</name>
<protein>
    <submittedName>
        <fullName evidence="2">SAM-dependent methyltransferase</fullName>
    </submittedName>
</protein>
<dbReference type="WBParaSite" id="MCU_014809-RA">
    <property type="protein sequence ID" value="MCU_014809-RA"/>
    <property type="gene ID" value="MCU_014809"/>
</dbReference>
<evidence type="ECO:0000256" key="1">
    <source>
        <dbReference type="SAM" id="MobiDB-lite"/>
    </source>
</evidence>
<proteinExistence type="predicted"/>
<reference evidence="2" key="1">
    <citation type="submission" date="2019-11" db="UniProtKB">
        <authorList>
            <consortium name="WormBaseParasite"/>
        </authorList>
    </citation>
    <scope>IDENTIFICATION</scope>
</reference>
<dbReference type="AlphaFoldDB" id="A0A5K3G2W0"/>